<keyword evidence="3" id="KW-1185">Reference proteome</keyword>
<evidence type="ECO:0000313" key="2">
    <source>
        <dbReference type="EMBL" id="MBD3934831.1"/>
    </source>
</evidence>
<dbReference type="EMBL" id="JACXYU010000021">
    <property type="protein sequence ID" value="MBD3934831.1"/>
    <property type="molecule type" value="Genomic_DNA"/>
</dbReference>
<feature type="region of interest" description="Disordered" evidence="1">
    <location>
        <begin position="123"/>
        <end position="145"/>
    </location>
</feature>
<reference evidence="2" key="1">
    <citation type="submission" date="2020-09" db="EMBL/GenBank/DDBJ databases">
        <title>Secondary metabolite and genome analysis of marine Streptomyces chumphonensis KK1-2T.</title>
        <authorList>
            <person name="Phongsopitanun W."/>
            <person name="Kanchanasin P."/>
            <person name="Pittayakhajonwut P."/>
            <person name="Suwanborirux K."/>
            <person name="Tanasupawat S."/>
        </authorList>
    </citation>
    <scope>NUCLEOTIDE SEQUENCE</scope>
    <source>
        <strain evidence="2">KK1-2</strain>
    </source>
</reference>
<evidence type="ECO:0000313" key="3">
    <source>
        <dbReference type="Proteomes" id="UP000632289"/>
    </source>
</evidence>
<name>A0A927IFV3_9ACTN</name>
<evidence type="ECO:0000256" key="1">
    <source>
        <dbReference type="SAM" id="MobiDB-lite"/>
    </source>
</evidence>
<accession>A0A927IFV3</accession>
<comment type="caution">
    <text evidence="2">The sequence shown here is derived from an EMBL/GenBank/DDBJ whole genome shotgun (WGS) entry which is preliminary data.</text>
</comment>
<proteinExistence type="predicted"/>
<dbReference type="Proteomes" id="UP000632289">
    <property type="component" value="Unassembled WGS sequence"/>
</dbReference>
<protein>
    <submittedName>
        <fullName evidence="2">Uncharacterized protein</fullName>
    </submittedName>
</protein>
<gene>
    <name evidence="2" type="ORF">IF129_25125</name>
</gene>
<sequence length="145" mass="16295">MTNRRVRDREAERAALRSATNRLLAGTPLRSETGRLTATELLRESNLRRDVAYGDHRDLIEEFQARVKAQNATPAAMQELADRYGKVKEKLAAVTKELANEQAVSAALRRIVAELDLELAHAREQHEQSGTVTRLPAARRRNRSG</sequence>
<organism evidence="2 3">
    <name type="scientific">Streptomyces chumphonensis</name>
    <dbReference type="NCBI Taxonomy" id="1214925"/>
    <lineage>
        <taxon>Bacteria</taxon>
        <taxon>Bacillati</taxon>
        <taxon>Actinomycetota</taxon>
        <taxon>Actinomycetes</taxon>
        <taxon>Kitasatosporales</taxon>
        <taxon>Streptomycetaceae</taxon>
        <taxon>Streptomyces</taxon>
    </lineage>
</organism>
<dbReference type="AlphaFoldDB" id="A0A927IFV3"/>
<dbReference type="RefSeq" id="WP_191212130.1">
    <property type="nucleotide sequence ID" value="NZ_BAABKL010000005.1"/>
</dbReference>